<dbReference type="Gene3D" id="3.40.47.10">
    <property type="match status" value="1"/>
</dbReference>
<comment type="caution">
    <text evidence="3">The sequence shown here is derived from an EMBL/GenBank/DDBJ whole genome shotgun (WGS) entry which is preliminary data.</text>
</comment>
<accession>A0A8J6R5Q8</accession>
<reference evidence="3" key="1">
    <citation type="submission" date="2020-09" db="EMBL/GenBank/DDBJ databases">
        <title>Pelobacter alkaliphilus sp. nov., a novel anaerobic arsenate-reducing bacterium from terrestrial mud volcano.</title>
        <authorList>
            <person name="Khomyakova M.A."/>
            <person name="Merkel A.Y."/>
            <person name="Slobodkin A.I."/>
        </authorList>
    </citation>
    <scope>NUCLEOTIDE SEQUENCE</scope>
    <source>
        <strain evidence="3">M08fum</strain>
    </source>
</reference>
<dbReference type="GO" id="GO:0016747">
    <property type="term" value="F:acyltransferase activity, transferring groups other than amino-acyl groups"/>
    <property type="evidence" value="ECO:0007669"/>
    <property type="project" value="InterPro"/>
</dbReference>
<dbReference type="Proteomes" id="UP000632828">
    <property type="component" value="Unassembled WGS sequence"/>
</dbReference>
<organism evidence="3 4">
    <name type="scientific">Pelovirga terrestris</name>
    <dbReference type="NCBI Taxonomy" id="2771352"/>
    <lineage>
        <taxon>Bacteria</taxon>
        <taxon>Pseudomonadati</taxon>
        <taxon>Thermodesulfobacteriota</taxon>
        <taxon>Desulfuromonadia</taxon>
        <taxon>Geobacterales</taxon>
        <taxon>Geobacteraceae</taxon>
        <taxon>Pelovirga</taxon>
    </lineage>
</organism>
<keyword evidence="4" id="KW-1185">Reference proteome</keyword>
<dbReference type="Pfam" id="PF22691">
    <property type="entry name" value="Thiolase_C_1"/>
    <property type="match status" value="1"/>
</dbReference>
<dbReference type="EMBL" id="JACWUN010000007">
    <property type="protein sequence ID" value="MBD1400539.1"/>
    <property type="molecule type" value="Genomic_DNA"/>
</dbReference>
<evidence type="ECO:0000313" key="4">
    <source>
        <dbReference type="Proteomes" id="UP000632828"/>
    </source>
</evidence>
<dbReference type="InterPro" id="IPR020616">
    <property type="entry name" value="Thiolase_N"/>
</dbReference>
<dbReference type="RefSeq" id="WP_191155156.1">
    <property type="nucleotide sequence ID" value="NZ_JACWUN010000007.1"/>
</dbReference>
<dbReference type="SUPFAM" id="SSF53901">
    <property type="entry name" value="Thiolase-like"/>
    <property type="match status" value="2"/>
</dbReference>
<dbReference type="PANTHER" id="PTHR42870:SF1">
    <property type="entry name" value="NON-SPECIFIC LIPID-TRANSFER PROTEIN-LIKE 2"/>
    <property type="match status" value="1"/>
</dbReference>
<protein>
    <submittedName>
        <fullName evidence="3">Thiolase family protein</fullName>
    </submittedName>
</protein>
<evidence type="ECO:0000259" key="1">
    <source>
        <dbReference type="Pfam" id="PF00108"/>
    </source>
</evidence>
<feature type="domain" description="Thiolase N-terminal" evidence="1">
    <location>
        <begin position="8"/>
        <end position="238"/>
    </location>
</feature>
<dbReference type="Pfam" id="PF00108">
    <property type="entry name" value="Thiolase_N"/>
    <property type="match status" value="1"/>
</dbReference>
<gene>
    <name evidence="3" type="ORF">ICT70_07630</name>
</gene>
<dbReference type="AlphaFoldDB" id="A0A8J6R5Q8"/>
<dbReference type="PANTHER" id="PTHR42870">
    <property type="entry name" value="ACETYL-COA C-ACETYLTRANSFERASE"/>
    <property type="match status" value="1"/>
</dbReference>
<evidence type="ECO:0000259" key="2">
    <source>
        <dbReference type="Pfam" id="PF22691"/>
    </source>
</evidence>
<feature type="domain" description="Thiolase C-terminal" evidence="2">
    <location>
        <begin position="251"/>
        <end position="392"/>
    </location>
</feature>
<dbReference type="InterPro" id="IPR055140">
    <property type="entry name" value="Thiolase_C_2"/>
</dbReference>
<evidence type="ECO:0000313" key="3">
    <source>
        <dbReference type="EMBL" id="MBD1400539.1"/>
    </source>
</evidence>
<dbReference type="InterPro" id="IPR016039">
    <property type="entry name" value="Thiolase-like"/>
</dbReference>
<dbReference type="CDD" id="cd00829">
    <property type="entry name" value="SCP-x_thiolase"/>
    <property type="match status" value="1"/>
</dbReference>
<name>A0A8J6R5Q8_9BACT</name>
<proteinExistence type="predicted"/>
<sequence length="532" mass="57749">MSFQPRPVYLADSLMLPVGKYNGHHRPALSFFELVDQLSPLVQKHHTSLQKIGCIIVGSQNPFAFSGIDNVAAKISGRLGISGAKSILVDTASSSGASAFEAAYLEVASGQHDQVLAIGIQKMTDATTAAATRIVAGVIDREEAEYGLTMPACGALVARSLMEEFNLSEDQWTSFSARLTERAHHYAAQNPDAHLNYEIPVDTYFADITSGKNYLYYDPLHYYDFCPMSDGVAACLLTAAPSAVRVSGIGSGTDIPTIADRLTFTSFPATRIALTQALDKAKLSSLDQLAGSLHINMHDPFNGFGPINLVDLGVIPRSLLLEGLLDNNLTGPTGRFPTNLTGGLKGRGHPLGATGMVQIVENHRFLTSGRYQAALSHSIGGPINNNVVVLLETERSFLERQPTTSQSGDEISLGRLKPAGMSLETVLGEKQRCVARLLAKTSRHNFRSGDIERTLLLISVRHEKHDYRFLIGIDPQAATALDTFAAGDKILLQQMDEQLHVNDVPIRRLYRKTIEGMVDLADSAFRHLGLKK</sequence>